<keyword evidence="6" id="KW-0407">Ion channel</keyword>
<name>A0A915AAT8_PARUN</name>
<evidence type="ECO:0000256" key="4">
    <source>
        <dbReference type="ARBA" id="ARBA00023136"/>
    </source>
</evidence>
<dbReference type="WBParaSite" id="PgR003_g095_t04">
    <property type="protein sequence ID" value="PgR003_g095_t04"/>
    <property type="gene ID" value="PgR003_g095"/>
</dbReference>
<evidence type="ECO:0000313" key="8">
    <source>
        <dbReference type="WBParaSite" id="PgR003_g095_t04"/>
    </source>
</evidence>
<organism evidence="7 8">
    <name type="scientific">Parascaris univalens</name>
    <name type="common">Nematode worm</name>
    <dbReference type="NCBI Taxonomy" id="6257"/>
    <lineage>
        <taxon>Eukaryota</taxon>
        <taxon>Metazoa</taxon>
        <taxon>Ecdysozoa</taxon>
        <taxon>Nematoda</taxon>
        <taxon>Chromadorea</taxon>
        <taxon>Rhabditida</taxon>
        <taxon>Spirurina</taxon>
        <taxon>Ascaridomorpha</taxon>
        <taxon>Ascaridoidea</taxon>
        <taxon>Ascarididae</taxon>
        <taxon>Parascaris</taxon>
    </lineage>
</organism>
<keyword evidence="6" id="KW-0406">Ion transport</keyword>
<comment type="similarity">
    <text evidence="5 6">Belongs to the anion channel-forming bestrophin (TC 1.A.46) family. Calcium-sensitive chloride channel subfamily.</text>
</comment>
<keyword evidence="6" id="KW-1003">Cell membrane</keyword>
<dbReference type="PANTHER" id="PTHR10736:SF0">
    <property type="entry name" value="BESTROPHIN HOMOLOG"/>
    <property type="match status" value="1"/>
</dbReference>
<dbReference type="Proteomes" id="UP000887569">
    <property type="component" value="Unplaced"/>
</dbReference>
<dbReference type="Pfam" id="PF01062">
    <property type="entry name" value="Bestrophin"/>
    <property type="match status" value="1"/>
</dbReference>
<dbReference type="InterPro" id="IPR000615">
    <property type="entry name" value="Bestrophin"/>
</dbReference>
<evidence type="ECO:0000256" key="6">
    <source>
        <dbReference type="RuleBase" id="RU363126"/>
    </source>
</evidence>
<keyword evidence="6" id="KW-0813">Transport</keyword>
<evidence type="ECO:0000256" key="5">
    <source>
        <dbReference type="ARBA" id="ARBA00034769"/>
    </source>
</evidence>
<keyword evidence="6" id="KW-0869">Chloride channel</keyword>
<keyword evidence="2 6" id="KW-0812">Transmembrane</keyword>
<keyword evidence="6" id="KW-0868">Chloride</keyword>
<comment type="subcellular location">
    <subcellularLocation>
        <location evidence="6">Cell membrane</location>
        <topology evidence="6">Multi-pass membrane protein</topology>
    </subcellularLocation>
    <subcellularLocation>
        <location evidence="1">Membrane</location>
    </subcellularLocation>
</comment>
<evidence type="ECO:0000256" key="3">
    <source>
        <dbReference type="ARBA" id="ARBA00022989"/>
    </source>
</evidence>
<keyword evidence="3 6" id="KW-1133">Transmembrane helix</keyword>
<dbReference type="PANTHER" id="PTHR10736">
    <property type="entry name" value="BESTROPHIN"/>
    <property type="match status" value="1"/>
</dbReference>
<evidence type="ECO:0000313" key="7">
    <source>
        <dbReference type="Proteomes" id="UP000887569"/>
    </source>
</evidence>
<accession>A0A915AAT8</accession>
<proteinExistence type="inferred from homology"/>
<sequence length="292" mass="33388">SVALGVNKRMGYIPLEFILGFFVNAVVKRWTDAFHNMGYLEDQAMLVGNVIRGDDDESRMMRRTIVRYLCLSQVLVFRDISILVRKRFPSYESIVKAGLMLESEKCKLRSYKHFENDADYGRNWAPINWAFALVIKSRQRGKIVADIWAGKLCDEIRKFKNCLQILCNYDWVPIPLAYPQFVILAVYAYFAICLLSRQFAILDGKNTCMCMVDDAYDDLPELKRDQFWCCEKIEPLYAKDAADIKINPLIGSAVRTSVNKKTVVSPNGEEMISRREFAQIQSASASAATTPV</sequence>
<dbReference type="GO" id="GO:0005886">
    <property type="term" value="C:plasma membrane"/>
    <property type="evidence" value="ECO:0007669"/>
    <property type="project" value="UniProtKB-SubCell"/>
</dbReference>
<dbReference type="GO" id="GO:0005254">
    <property type="term" value="F:chloride channel activity"/>
    <property type="evidence" value="ECO:0007669"/>
    <property type="project" value="UniProtKB-KW"/>
</dbReference>
<dbReference type="GO" id="GO:0034707">
    <property type="term" value="C:chloride channel complex"/>
    <property type="evidence" value="ECO:0007669"/>
    <property type="project" value="UniProtKB-KW"/>
</dbReference>
<reference evidence="8" key="1">
    <citation type="submission" date="2022-11" db="UniProtKB">
        <authorList>
            <consortium name="WormBaseParasite"/>
        </authorList>
    </citation>
    <scope>IDENTIFICATION</scope>
</reference>
<evidence type="ECO:0000256" key="1">
    <source>
        <dbReference type="ARBA" id="ARBA00004370"/>
    </source>
</evidence>
<dbReference type="AlphaFoldDB" id="A0A915AAT8"/>
<evidence type="ECO:0000256" key="2">
    <source>
        <dbReference type="ARBA" id="ARBA00022692"/>
    </source>
</evidence>
<protein>
    <recommendedName>
        <fullName evidence="6">Bestrophin homolog</fullName>
    </recommendedName>
</protein>
<dbReference type="InterPro" id="IPR021134">
    <property type="entry name" value="Bestrophin-like"/>
</dbReference>
<keyword evidence="7" id="KW-1185">Reference proteome</keyword>
<comment type="caution">
    <text evidence="6">Lacks conserved residue(s) required for the propagation of feature annotation.</text>
</comment>
<comment type="function">
    <text evidence="6">Forms chloride channels.</text>
</comment>
<feature type="transmembrane region" description="Helical" evidence="6">
    <location>
        <begin position="176"/>
        <end position="195"/>
    </location>
</feature>
<keyword evidence="4 6" id="KW-0472">Membrane</keyword>